<dbReference type="InterPro" id="IPR050763">
    <property type="entry name" value="ABC_transporter_ATP-binding"/>
</dbReference>
<feature type="domain" description="ABC transporter" evidence="6">
    <location>
        <begin position="4"/>
        <end position="136"/>
    </location>
</feature>
<comment type="caution">
    <text evidence="7">The sequence shown here is derived from an EMBL/GenBank/DDBJ whole genome shotgun (WGS) entry which is preliminary data.</text>
</comment>
<accession>A0A1Q5Q1F4</accession>
<comment type="subcellular location">
    <subcellularLocation>
        <location evidence="1">Cell membrane</location>
        <topology evidence="1">Peripheral membrane protein</topology>
    </subcellularLocation>
</comment>
<dbReference type="Proteomes" id="UP000185628">
    <property type="component" value="Unassembled WGS sequence"/>
</dbReference>
<keyword evidence="5" id="KW-0046">Antibiotic resistance</keyword>
<gene>
    <name evidence="7" type="ORF">BSZ39_09100</name>
</gene>
<dbReference type="PANTHER" id="PTHR42711">
    <property type="entry name" value="ABC TRANSPORTER ATP-BINDING PROTEIN"/>
    <property type="match status" value="1"/>
</dbReference>
<dbReference type="InterPro" id="IPR027417">
    <property type="entry name" value="P-loop_NTPase"/>
</dbReference>
<dbReference type="GO" id="GO:0005524">
    <property type="term" value="F:ATP binding"/>
    <property type="evidence" value="ECO:0007669"/>
    <property type="project" value="UniProtKB-KW"/>
</dbReference>
<keyword evidence="4" id="KW-0067">ATP-binding</keyword>
<keyword evidence="3" id="KW-0547">Nucleotide-binding</keyword>
<dbReference type="InterPro" id="IPR003439">
    <property type="entry name" value="ABC_transporter-like_ATP-bd"/>
</dbReference>
<proteinExistence type="predicted"/>
<dbReference type="STRING" id="208480.SAMN02910418_00468"/>
<evidence type="ECO:0000313" key="7">
    <source>
        <dbReference type="EMBL" id="OKL53532.1"/>
    </source>
</evidence>
<organism evidence="7 8">
    <name type="scientific">Bowdeniella nasicola</name>
    <dbReference type="NCBI Taxonomy" id="208480"/>
    <lineage>
        <taxon>Bacteria</taxon>
        <taxon>Bacillati</taxon>
        <taxon>Actinomycetota</taxon>
        <taxon>Actinomycetes</taxon>
        <taxon>Actinomycetales</taxon>
        <taxon>Actinomycetaceae</taxon>
        <taxon>Bowdeniella</taxon>
    </lineage>
</organism>
<dbReference type="RefSeq" id="WP_073717025.1">
    <property type="nucleotide sequence ID" value="NZ_MQVR01000056.1"/>
</dbReference>
<evidence type="ECO:0000256" key="4">
    <source>
        <dbReference type="ARBA" id="ARBA00022840"/>
    </source>
</evidence>
<dbReference type="GO" id="GO:0046677">
    <property type="term" value="P:response to antibiotic"/>
    <property type="evidence" value="ECO:0007669"/>
    <property type="project" value="UniProtKB-KW"/>
</dbReference>
<keyword evidence="2" id="KW-0813">Transport</keyword>
<evidence type="ECO:0000313" key="8">
    <source>
        <dbReference type="Proteomes" id="UP000185628"/>
    </source>
</evidence>
<dbReference type="EMBL" id="MQVR01000056">
    <property type="protein sequence ID" value="OKL53532.1"/>
    <property type="molecule type" value="Genomic_DNA"/>
</dbReference>
<dbReference type="PANTHER" id="PTHR42711:SF16">
    <property type="entry name" value="ABC TRANSPORTER ATP-BINDING PROTEIN"/>
    <property type="match status" value="1"/>
</dbReference>
<keyword evidence="8" id="KW-1185">Reference proteome</keyword>
<evidence type="ECO:0000256" key="1">
    <source>
        <dbReference type="ARBA" id="ARBA00004202"/>
    </source>
</evidence>
<dbReference type="Gene3D" id="3.40.50.300">
    <property type="entry name" value="P-loop containing nucleotide triphosphate hydrolases"/>
    <property type="match status" value="1"/>
</dbReference>
<name>A0A1Q5Q1F4_9ACTO</name>
<evidence type="ECO:0000259" key="6">
    <source>
        <dbReference type="Pfam" id="PF00005"/>
    </source>
</evidence>
<dbReference type="SUPFAM" id="SSF52540">
    <property type="entry name" value="P-loop containing nucleoside triphosphate hydrolases"/>
    <property type="match status" value="1"/>
</dbReference>
<sequence length="145" mass="15577">MAVDDISLTVSPSQIFGIIGPNGAGKTTTVECISGLRTPDSGTVRVFGLNPATQHRQVSRLLGVQLQESALPDRLTVIEALNLYASFYPHPRSSTELLDMFDLAPHRSTPYAKLSGGLAQRLSIALALIGNPKVAIRHRPARHPS</sequence>
<dbReference type="GO" id="GO:0005886">
    <property type="term" value="C:plasma membrane"/>
    <property type="evidence" value="ECO:0007669"/>
    <property type="project" value="UniProtKB-SubCell"/>
</dbReference>
<dbReference type="AlphaFoldDB" id="A0A1Q5Q1F4"/>
<reference evidence="8" key="1">
    <citation type="submission" date="2016-12" db="EMBL/GenBank/DDBJ databases">
        <authorList>
            <person name="Meng X."/>
        </authorList>
    </citation>
    <scope>NUCLEOTIDE SEQUENCE [LARGE SCALE GENOMIC DNA]</scope>
    <source>
        <strain evidence="8">DSM 19116</strain>
    </source>
</reference>
<protein>
    <recommendedName>
        <fullName evidence="6">ABC transporter domain-containing protein</fullName>
    </recommendedName>
</protein>
<evidence type="ECO:0000256" key="3">
    <source>
        <dbReference type="ARBA" id="ARBA00022741"/>
    </source>
</evidence>
<evidence type="ECO:0000256" key="2">
    <source>
        <dbReference type="ARBA" id="ARBA00022448"/>
    </source>
</evidence>
<dbReference type="Pfam" id="PF00005">
    <property type="entry name" value="ABC_tran"/>
    <property type="match status" value="1"/>
</dbReference>
<evidence type="ECO:0000256" key="5">
    <source>
        <dbReference type="ARBA" id="ARBA00023251"/>
    </source>
</evidence>
<dbReference type="GO" id="GO:0016887">
    <property type="term" value="F:ATP hydrolysis activity"/>
    <property type="evidence" value="ECO:0007669"/>
    <property type="project" value="InterPro"/>
</dbReference>